<gene>
    <name evidence="3" type="ORF">MHBO_003155</name>
</gene>
<sequence>MSLLSFFWIIFFIPIRTKTVLQIKVDTIFLTHCASLKNGGLNGVKNAFTRANNYSRETLGFVTEVSQYKVLKKDDKSTVDNTDCEKPSKVDLADFFNTQFIPLPAPKEVSIFGWVTTLDGLKNKPHTFTSDDFIDSDNNKLMMFAMNMNGAIDKFATQSMAKLMLAKDVERVDKNYLMNYLESAANITLTDKTSIMINFFHFLIVEDVFHYSNIKIITVNNEHPDGFFIGLIISAIANALLIVGLFIYGFFKRISRCCCRKKILY</sequence>
<dbReference type="EMBL" id="JBDODL010001566">
    <property type="protein sequence ID" value="MES1921628.1"/>
    <property type="molecule type" value="Genomic_DNA"/>
</dbReference>
<keyword evidence="1" id="KW-0812">Transmembrane</keyword>
<dbReference type="Proteomes" id="UP001439008">
    <property type="component" value="Unassembled WGS sequence"/>
</dbReference>
<keyword evidence="2" id="KW-0732">Signal</keyword>
<name>A0ABV2APM6_9EUKA</name>
<keyword evidence="4" id="KW-1185">Reference proteome</keyword>
<comment type="caution">
    <text evidence="3">The sequence shown here is derived from an EMBL/GenBank/DDBJ whole genome shotgun (WGS) entry which is preliminary data.</text>
</comment>
<feature type="chain" id="PRO_5046199825" evidence="2">
    <location>
        <begin position="18"/>
        <end position="265"/>
    </location>
</feature>
<accession>A0ABV2APM6</accession>
<feature type="signal peptide" evidence="2">
    <location>
        <begin position="1"/>
        <end position="17"/>
    </location>
</feature>
<keyword evidence="1" id="KW-0472">Membrane</keyword>
<feature type="transmembrane region" description="Helical" evidence="1">
    <location>
        <begin position="227"/>
        <end position="251"/>
    </location>
</feature>
<proteinExistence type="predicted"/>
<organism evidence="3 4">
    <name type="scientific">Bonamia ostreae</name>
    <dbReference type="NCBI Taxonomy" id="126728"/>
    <lineage>
        <taxon>Eukaryota</taxon>
        <taxon>Sar</taxon>
        <taxon>Rhizaria</taxon>
        <taxon>Endomyxa</taxon>
        <taxon>Ascetosporea</taxon>
        <taxon>Haplosporida</taxon>
        <taxon>Bonamia</taxon>
    </lineage>
</organism>
<evidence type="ECO:0000256" key="1">
    <source>
        <dbReference type="SAM" id="Phobius"/>
    </source>
</evidence>
<reference evidence="3 4" key="1">
    <citation type="journal article" date="2024" name="BMC Biol.">
        <title>Comparative genomics of Ascetosporea gives new insight into the evolutionary basis for animal parasitism in Rhizaria.</title>
        <authorList>
            <person name="Hiltunen Thoren M."/>
            <person name="Onut-Brannstrom I."/>
            <person name="Alfjorden A."/>
            <person name="Peckova H."/>
            <person name="Swords F."/>
            <person name="Hooper C."/>
            <person name="Holzer A.S."/>
            <person name="Bass D."/>
            <person name="Burki F."/>
        </authorList>
    </citation>
    <scope>NUCLEOTIDE SEQUENCE [LARGE SCALE GENOMIC DNA]</scope>
    <source>
        <strain evidence="3">20-A016</strain>
    </source>
</reference>
<protein>
    <submittedName>
        <fullName evidence="3">Uncharacterized protein</fullName>
    </submittedName>
</protein>
<keyword evidence="1" id="KW-1133">Transmembrane helix</keyword>
<evidence type="ECO:0000313" key="4">
    <source>
        <dbReference type="Proteomes" id="UP001439008"/>
    </source>
</evidence>
<evidence type="ECO:0000313" key="3">
    <source>
        <dbReference type="EMBL" id="MES1921628.1"/>
    </source>
</evidence>
<evidence type="ECO:0000256" key="2">
    <source>
        <dbReference type="SAM" id="SignalP"/>
    </source>
</evidence>